<feature type="region of interest" description="Disordered" evidence="1">
    <location>
        <begin position="1"/>
        <end position="24"/>
    </location>
</feature>
<comment type="caution">
    <text evidence="2">The sequence shown here is derived from an EMBL/GenBank/DDBJ whole genome shotgun (WGS) entry which is preliminary data.</text>
</comment>
<protein>
    <recommendedName>
        <fullName evidence="4">DUF2867 domain-containing protein</fullName>
    </recommendedName>
</protein>
<organism evidence="2 3">
    <name type="scientific">Cellulomonas composti</name>
    <dbReference type="NCBI Taxonomy" id="266130"/>
    <lineage>
        <taxon>Bacteria</taxon>
        <taxon>Bacillati</taxon>
        <taxon>Actinomycetota</taxon>
        <taxon>Actinomycetes</taxon>
        <taxon>Micrococcales</taxon>
        <taxon>Cellulomonadaceae</taxon>
        <taxon>Cellulomonas</taxon>
    </lineage>
</organism>
<dbReference type="EMBL" id="BJWG01000012">
    <property type="protein sequence ID" value="GEL95952.1"/>
    <property type="molecule type" value="Genomic_DNA"/>
</dbReference>
<dbReference type="RefSeq" id="WP_146843576.1">
    <property type="nucleotide sequence ID" value="NZ_BJWG01000012.1"/>
</dbReference>
<dbReference type="Pfam" id="PF11066">
    <property type="entry name" value="DUF2867"/>
    <property type="match status" value="1"/>
</dbReference>
<proteinExistence type="predicted"/>
<accession>A0A511JDA4</accession>
<name>A0A511JDA4_9CELL</name>
<reference evidence="2 3" key="1">
    <citation type="submission" date="2019-07" db="EMBL/GenBank/DDBJ databases">
        <title>Whole genome shotgun sequence of Cellulomonas composti NBRC 100758.</title>
        <authorList>
            <person name="Hosoyama A."/>
            <person name="Uohara A."/>
            <person name="Ohji S."/>
            <person name="Ichikawa N."/>
        </authorList>
    </citation>
    <scope>NUCLEOTIDE SEQUENCE [LARGE SCALE GENOMIC DNA]</scope>
    <source>
        <strain evidence="2 3">NBRC 100758</strain>
    </source>
</reference>
<dbReference type="Proteomes" id="UP000321720">
    <property type="component" value="Unassembled WGS sequence"/>
</dbReference>
<dbReference type="OrthoDB" id="4470938at2"/>
<dbReference type="InterPro" id="IPR021295">
    <property type="entry name" value="DUF2867"/>
</dbReference>
<dbReference type="AlphaFoldDB" id="A0A511JDA4"/>
<evidence type="ECO:0000313" key="3">
    <source>
        <dbReference type="Proteomes" id="UP000321720"/>
    </source>
</evidence>
<evidence type="ECO:0000256" key="1">
    <source>
        <dbReference type="SAM" id="MobiDB-lite"/>
    </source>
</evidence>
<gene>
    <name evidence="2" type="ORF">CCO02nite_26100</name>
</gene>
<keyword evidence="3" id="KW-1185">Reference proteome</keyword>
<evidence type="ECO:0008006" key="4">
    <source>
        <dbReference type="Google" id="ProtNLM"/>
    </source>
</evidence>
<sequence>MTQSTQAQHPGTGPDRGPAQAQREAAAGWSLALRDFAPDYADTSIIALPAGAPTDPAQWARTVFGIRSMPVWIRGALLLRQVLAPLIGVARAPRDTFAVDEIRTDPAGRGEALISADDAHLDFRCGIAVDAAAGLVRVTTNVRLHNRRGRLYFLPVRALHPIVVDSMLRRAARNLAPA</sequence>
<evidence type="ECO:0000313" key="2">
    <source>
        <dbReference type="EMBL" id="GEL95952.1"/>
    </source>
</evidence>